<dbReference type="Pfam" id="PF00364">
    <property type="entry name" value="Biotin_lipoyl"/>
    <property type="match status" value="1"/>
</dbReference>
<keyword evidence="2" id="KW-0092">Biotin</keyword>
<dbReference type="EC" id="6.3.4.14" evidence="1"/>
<dbReference type="InterPro" id="IPR000089">
    <property type="entry name" value="Biotin_lipoyl"/>
</dbReference>
<protein>
    <recommendedName>
        <fullName evidence="1">biotin carboxylase</fullName>
        <ecNumber evidence="1">6.3.4.14</ecNumber>
    </recommendedName>
</protein>
<gene>
    <name evidence="6" type="ORF">DI525_08515</name>
</gene>
<dbReference type="FunFam" id="2.40.50.100:FF:000003">
    <property type="entry name" value="Acetyl-CoA carboxylase biotin carboxyl carrier protein"/>
    <property type="match status" value="1"/>
</dbReference>
<feature type="region of interest" description="Disordered" evidence="4">
    <location>
        <begin position="27"/>
        <end position="50"/>
    </location>
</feature>
<dbReference type="EMBL" id="QFRA01000025">
    <property type="protein sequence ID" value="PZR03937.1"/>
    <property type="molecule type" value="Genomic_DNA"/>
</dbReference>
<dbReference type="GO" id="GO:0004075">
    <property type="term" value="F:biotin carboxylase activity"/>
    <property type="evidence" value="ECO:0007669"/>
    <property type="project" value="UniProtKB-EC"/>
</dbReference>
<comment type="catalytic activity">
    <reaction evidence="3">
        <text>N(6)-biotinyl-L-lysyl-[protein] + hydrogencarbonate + ATP = N(6)-carboxybiotinyl-L-lysyl-[protein] + ADP + phosphate + H(+)</text>
        <dbReference type="Rhea" id="RHEA:13501"/>
        <dbReference type="Rhea" id="RHEA-COMP:10505"/>
        <dbReference type="Rhea" id="RHEA-COMP:10506"/>
        <dbReference type="ChEBI" id="CHEBI:15378"/>
        <dbReference type="ChEBI" id="CHEBI:17544"/>
        <dbReference type="ChEBI" id="CHEBI:30616"/>
        <dbReference type="ChEBI" id="CHEBI:43474"/>
        <dbReference type="ChEBI" id="CHEBI:83144"/>
        <dbReference type="ChEBI" id="CHEBI:83145"/>
        <dbReference type="ChEBI" id="CHEBI:456216"/>
        <dbReference type="EC" id="6.3.4.14"/>
    </reaction>
    <physiologicalReaction direction="left-to-right" evidence="3">
        <dbReference type="Rhea" id="RHEA:13502"/>
    </physiologicalReaction>
</comment>
<dbReference type="PANTHER" id="PTHR45266:SF3">
    <property type="entry name" value="OXALOACETATE DECARBOXYLASE ALPHA CHAIN"/>
    <property type="match status" value="1"/>
</dbReference>
<proteinExistence type="predicted"/>
<reference evidence="6 7" key="1">
    <citation type="submission" date="2017-08" db="EMBL/GenBank/DDBJ databases">
        <title>Infants hospitalized years apart are colonized by the same room-sourced microbial strains.</title>
        <authorList>
            <person name="Brooks B."/>
            <person name="Olm M.R."/>
            <person name="Firek B.A."/>
            <person name="Baker R."/>
            <person name="Thomas B.C."/>
            <person name="Morowitz M.J."/>
            <person name="Banfield J.F."/>
        </authorList>
    </citation>
    <scope>NUCLEOTIDE SEQUENCE [LARGE SCALE GENOMIC DNA]</scope>
    <source>
        <strain evidence="6">S2_003_000_R1_3</strain>
    </source>
</reference>
<evidence type="ECO:0000313" key="6">
    <source>
        <dbReference type="EMBL" id="PZR03937.1"/>
    </source>
</evidence>
<organism evidence="6 7">
    <name type="scientific">Corynebacterium kroppenstedtii</name>
    <dbReference type="NCBI Taxonomy" id="161879"/>
    <lineage>
        <taxon>Bacteria</taxon>
        <taxon>Bacillati</taxon>
        <taxon>Actinomycetota</taxon>
        <taxon>Actinomycetes</taxon>
        <taxon>Mycobacteriales</taxon>
        <taxon>Corynebacteriaceae</taxon>
        <taxon>Corynebacterium</taxon>
    </lineage>
</organism>
<sequence>MKLTVTVNGVPYSVDVEVEHEERPTLGTIITGGNSNGPTPTAPTTSSVQGVSANSVTAPLAGSVSKVLVEEGQAITAGEVIVVLEAMKMETEITAPNDGTVTALHVQPGDAVQGGQSLLEIGD</sequence>
<evidence type="ECO:0000259" key="5">
    <source>
        <dbReference type="PROSITE" id="PS50968"/>
    </source>
</evidence>
<dbReference type="InterPro" id="IPR050709">
    <property type="entry name" value="Biotin_Carboxyl_Carrier/Decarb"/>
</dbReference>
<dbReference type="SUPFAM" id="SSF51230">
    <property type="entry name" value="Single hybrid motif"/>
    <property type="match status" value="1"/>
</dbReference>
<dbReference type="InterPro" id="IPR001882">
    <property type="entry name" value="Biotin_BS"/>
</dbReference>
<dbReference type="RefSeq" id="WP_012730732.1">
    <property type="nucleotide sequence ID" value="NZ_CAKZHK010000003.1"/>
</dbReference>
<evidence type="ECO:0000313" key="7">
    <source>
        <dbReference type="Proteomes" id="UP000249432"/>
    </source>
</evidence>
<dbReference type="Proteomes" id="UP000249432">
    <property type="component" value="Unassembled WGS sequence"/>
</dbReference>
<feature type="domain" description="Lipoyl-binding" evidence="5">
    <location>
        <begin position="46"/>
        <end position="122"/>
    </location>
</feature>
<dbReference type="OMA" id="PRPKIGH"/>
<dbReference type="PROSITE" id="PS50968">
    <property type="entry name" value="BIOTINYL_LIPOYL"/>
    <property type="match status" value="1"/>
</dbReference>
<dbReference type="PROSITE" id="PS00188">
    <property type="entry name" value="BIOTIN"/>
    <property type="match status" value="1"/>
</dbReference>
<accession>A0A2W5SQJ3</accession>
<dbReference type="Gene3D" id="2.40.50.100">
    <property type="match status" value="1"/>
</dbReference>
<evidence type="ECO:0000256" key="4">
    <source>
        <dbReference type="SAM" id="MobiDB-lite"/>
    </source>
</evidence>
<dbReference type="AlphaFoldDB" id="A0A2W5SQJ3"/>
<feature type="compositionally biased region" description="Polar residues" evidence="4">
    <location>
        <begin position="31"/>
        <end position="50"/>
    </location>
</feature>
<evidence type="ECO:0000256" key="3">
    <source>
        <dbReference type="ARBA" id="ARBA00048501"/>
    </source>
</evidence>
<evidence type="ECO:0000256" key="2">
    <source>
        <dbReference type="ARBA" id="ARBA00023267"/>
    </source>
</evidence>
<dbReference type="InterPro" id="IPR011053">
    <property type="entry name" value="Single_hybrid_motif"/>
</dbReference>
<dbReference type="PANTHER" id="PTHR45266">
    <property type="entry name" value="OXALOACETATE DECARBOXYLASE ALPHA CHAIN"/>
    <property type="match status" value="1"/>
</dbReference>
<name>A0A2W5SQJ3_9CORY</name>
<comment type="caution">
    <text evidence="6">The sequence shown here is derived from an EMBL/GenBank/DDBJ whole genome shotgun (WGS) entry which is preliminary data.</text>
</comment>
<evidence type="ECO:0000256" key="1">
    <source>
        <dbReference type="ARBA" id="ARBA00013263"/>
    </source>
</evidence>
<dbReference type="CDD" id="cd06850">
    <property type="entry name" value="biotinyl_domain"/>
    <property type="match status" value="1"/>
</dbReference>